<accession>A0AAF0WNB2</accession>
<proteinExistence type="predicted"/>
<evidence type="ECO:0000313" key="2">
    <source>
        <dbReference type="Proteomes" id="UP000077755"/>
    </source>
</evidence>
<reference evidence="1" key="1">
    <citation type="journal article" date="2016" name="Nat. Genet.">
        <title>A high-quality carrot genome assembly provides new insights into carotenoid accumulation and asterid genome evolution.</title>
        <authorList>
            <person name="Iorizzo M."/>
            <person name="Ellison S."/>
            <person name="Senalik D."/>
            <person name="Zeng P."/>
            <person name="Satapoomin P."/>
            <person name="Huang J."/>
            <person name="Bowman M."/>
            <person name="Iovene M."/>
            <person name="Sanseverino W."/>
            <person name="Cavagnaro P."/>
            <person name="Yildiz M."/>
            <person name="Macko-Podgorni A."/>
            <person name="Moranska E."/>
            <person name="Grzebelus E."/>
            <person name="Grzebelus D."/>
            <person name="Ashrafi H."/>
            <person name="Zheng Z."/>
            <person name="Cheng S."/>
            <person name="Spooner D."/>
            <person name="Van Deynze A."/>
            <person name="Simon P."/>
        </authorList>
    </citation>
    <scope>NUCLEOTIDE SEQUENCE</scope>
    <source>
        <tissue evidence="1">Leaf</tissue>
    </source>
</reference>
<evidence type="ECO:0000313" key="1">
    <source>
        <dbReference type="EMBL" id="WOG91751.1"/>
    </source>
</evidence>
<keyword evidence="2" id="KW-1185">Reference proteome</keyword>
<name>A0AAF0WNB2_DAUCS</name>
<organism evidence="1 2">
    <name type="scientific">Daucus carota subsp. sativus</name>
    <name type="common">Carrot</name>
    <dbReference type="NCBI Taxonomy" id="79200"/>
    <lineage>
        <taxon>Eukaryota</taxon>
        <taxon>Viridiplantae</taxon>
        <taxon>Streptophyta</taxon>
        <taxon>Embryophyta</taxon>
        <taxon>Tracheophyta</taxon>
        <taxon>Spermatophyta</taxon>
        <taxon>Magnoliopsida</taxon>
        <taxon>eudicotyledons</taxon>
        <taxon>Gunneridae</taxon>
        <taxon>Pentapetalae</taxon>
        <taxon>asterids</taxon>
        <taxon>campanulids</taxon>
        <taxon>Apiales</taxon>
        <taxon>Apiaceae</taxon>
        <taxon>Apioideae</taxon>
        <taxon>Scandiceae</taxon>
        <taxon>Daucinae</taxon>
        <taxon>Daucus</taxon>
        <taxon>Daucus sect. Daucus</taxon>
    </lineage>
</organism>
<gene>
    <name evidence="1" type="ORF">DCAR_0311002</name>
</gene>
<sequence length="53" mass="6179">MPPHVKKFLQLCETIDSHDIRKILNLGVCVLHDLQRSEAKRLLHIFEVAMDKV</sequence>
<dbReference type="AlphaFoldDB" id="A0AAF0WNB2"/>
<dbReference type="EMBL" id="CP093345">
    <property type="protein sequence ID" value="WOG91751.1"/>
    <property type="molecule type" value="Genomic_DNA"/>
</dbReference>
<reference evidence="1" key="2">
    <citation type="submission" date="2022-03" db="EMBL/GenBank/DDBJ databases">
        <title>Draft title - Genomic analysis of global carrot germplasm unveils the trajectory of domestication and the origin of high carotenoid orange carrot.</title>
        <authorList>
            <person name="Iorizzo M."/>
            <person name="Ellison S."/>
            <person name="Senalik D."/>
            <person name="Macko-Podgorni A."/>
            <person name="Grzebelus D."/>
            <person name="Bostan H."/>
            <person name="Rolling W."/>
            <person name="Curaba J."/>
            <person name="Simon P."/>
        </authorList>
    </citation>
    <scope>NUCLEOTIDE SEQUENCE</scope>
    <source>
        <tissue evidence="1">Leaf</tissue>
    </source>
</reference>
<protein>
    <submittedName>
        <fullName evidence="1">Uncharacterized protein</fullName>
    </submittedName>
</protein>
<dbReference type="Proteomes" id="UP000077755">
    <property type="component" value="Chromosome 3"/>
</dbReference>